<keyword evidence="2" id="KW-1185">Reference proteome</keyword>
<name>A0ACC3NJ24_9PEZI</name>
<comment type="caution">
    <text evidence="1">The sequence shown here is derived from an EMBL/GenBank/DDBJ whole genome shotgun (WGS) entry which is preliminary data.</text>
</comment>
<proteinExistence type="predicted"/>
<organism evidence="1 2">
    <name type="scientific">Vermiconidia calcicola</name>
    <dbReference type="NCBI Taxonomy" id="1690605"/>
    <lineage>
        <taxon>Eukaryota</taxon>
        <taxon>Fungi</taxon>
        <taxon>Dikarya</taxon>
        <taxon>Ascomycota</taxon>
        <taxon>Pezizomycotina</taxon>
        <taxon>Dothideomycetes</taxon>
        <taxon>Dothideomycetidae</taxon>
        <taxon>Mycosphaerellales</taxon>
        <taxon>Extremaceae</taxon>
        <taxon>Vermiconidia</taxon>
    </lineage>
</organism>
<reference evidence="1" key="1">
    <citation type="submission" date="2023-07" db="EMBL/GenBank/DDBJ databases">
        <title>Black Yeasts Isolated from many extreme environments.</title>
        <authorList>
            <person name="Coleine C."/>
            <person name="Stajich J.E."/>
            <person name="Selbmann L."/>
        </authorList>
    </citation>
    <scope>NUCLEOTIDE SEQUENCE</scope>
    <source>
        <strain evidence="1">CCFEE 5714</strain>
    </source>
</reference>
<sequence length="211" mass="23789">MANTAEQLFCVTELLEQILLDLEPVDILLSQRVAKSWRATVQGSARLKQALFFEPVSGPKLVQKPAPLGYFVKRWCSIDTDVPVGAPLLNPLLDKILRKTTPPESAGPFRRYEGLHVSLRQQYHYPGASWKRMLYTQPPIVEVHLEVREHEQSSPYYAPAVSGAVRRASGLTVEDLVKQCWEIVHRNCTWKVIFVSGLGVIIHPDPVETLP</sequence>
<dbReference type="Proteomes" id="UP001281147">
    <property type="component" value="Unassembled WGS sequence"/>
</dbReference>
<evidence type="ECO:0000313" key="1">
    <source>
        <dbReference type="EMBL" id="KAK3717971.1"/>
    </source>
</evidence>
<dbReference type="EMBL" id="JAUTXU010000034">
    <property type="protein sequence ID" value="KAK3717971.1"/>
    <property type="molecule type" value="Genomic_DNA"/>
</dbReference>
<evidence type="ECO:0000313" key="2">
    <source>
        <dbReference type="Proteomes" id="UP001281147"/>
    </source>
</evidence>
<gene>
    <name evidence="1" type="ORF">LTR37_005397</name>
</gene>
<protein>
    <submittedName>
        <fullName evidence="1">Uncharacterized protein</fullName>
    </submittedName>
</protein>
<accession>A0ACC3NJ24</accession>